<feature type="transmembrane region" description="Helical" evidence="1">
    <location>
        <begin position="474"/>
        <end position="493"/>
    </location>
</feature>
<dbReference type="Pfam" id="PF14400">
    <property type="entry name" value="Transglut_i_TM"/>
    <property type="match status" value="1"/>
</dbReference>
<evidence type="ECO:0000313" key="5">
    <source>
        <dbReference type="Proteomes" id="UP000005555"/>
    </source>
</evidence>
<feature type="transmembrane region" description="Helical" evidence="1">
    <location>
        <begin position="444"/>
        <end position="462"/>
    </location>
</feature>
<feature type="domain" description="Inactive transglutaminase fused to 7 transmembrane helices" evidence="2">
    <location>
        <begin position="25"/>
        <end position="186"/>
    </location>
</feature>
<feature type="transmembrane region" description="Helical" evidence="1">
    <location>
        <begin position="6"/>
        <end position="25"/>
    </location>
</feature>
<keyword evidence="1" id="KW-0812">Transmembrane</keyword>
<feature type="transmembrane region" description="Helical" evidence="1">
    <location>
        <begin position="413"/>
        <end position="432"/>
    </location>
</feature>
<dbReference type="EMBL" id="AAPI01000005">
    <property type="protein sequence ID" value="EAS46748.1"/>
    <property type="molecule type" value="Genomic_DNA"/>
</dbReference>
<evidence type="ECO:0000259" key="3">
    <source>
        <dbReference type="Pfam" id="PF14402"/>
    </source>
</evidence>
<evidence type="ECO:0000313" key="4">
    <source>
        <dbReference type="EMBL" id="EAS46748.1"/>
    </source>
</evidence>
<feature type="transmembrane region" description="Helical" evidence="1">
    <location>
        <begin position="345"/>
        <end position="372"/>
    </location>
</feature>
<name>Q1YR60_9GAMM</name>
<feature type="domain" description="7 transmembrane helices usually fused to an inactive transglutaminase" evidence="3">
    <location>
        <begin position="260"/>
        <end position="505"/>
    </location>
</feature>
<feature type="transmembrane region" description="Helical" evidence="1">
    <location>
        <begin position="313"/>
        <end position="333"/>
    </location>
</feature>
<dbReference type="Pfam" id="PF14402">
    <property type="entry name" value="7TM_transglut"/>
    <property type="match status" value="1"/>
</dbReference>
<dbReference type="InterPro" id="IPR025838">
    <property type="entry name" value="Transglut_i_TM"/>
</dbReference>
<protein>
    <recommendedName>
        <fullName evidence="6">Gonadoliberin III-related protein</fullName>
    </recommendedName>
</protein>
<keyword evidence="1" id="KW-0472">Membrane</keyword>
<keyword evidence="1" id="KW-1133">Transmembrane helix</keyword>
<dbReference type="InterPro" id="IPR025840">
    <property type="entry name" value="7TM_transglut"/>
</dbReference>
<dbReference type="Proteomes" id="UP000005555">
    <property type="component" value="Unassembled WGS sequence"/>
</dbReference>
<keyword evidence="5" id="KW-1185">Reference proteome</keyword>
<evidence type="ECO:0008006" key="6">
    <source>
        <dbReference type="Google" id="ProtNLM"/>
    </source>
</evidence>
<gene>
    <name evidence="4" type="ORF">GB2207_03889</name>
</gene>
<accession>Q1YR60</accession>
<evidence type="ECO:0000256" key="1">
    <source>
        <dbReference type="SAM" id="Phobius"/>
    </source>
</evidence>
<dbReference type="eggNOG" id="COG1305">
    <property type="taxonomic scope" value="Bacteria"/>
</dbReference>
<sequence>MINSKIQIALISGVLIALGVGLTLYKAVSLNLPLLPGEYREVWTVESKTSFTPTDGPVNVGLRLPASLAGWTILDEHFVSSGFGFSIIEESATVSTARWTRQSLDHATTLYYKMQIYRARADRQLPALAVNKPAQPLLEADQQAAMDRVVQRVSQQSSDRESFTLLLMQELLRESQDQDIQFLLSSYENDSLALILESLASAEIPAHELRGLELEDGRRRQTLSSLIEVHTGDKWIIANPKTARLGLPDNFFIWQRGGDAILNLSGGRNSSLEFALVSNSLPAKAVLGMEQRAEEFALLDFSIYTLPVEQQGVFKGLLLIPVAALVVVIMRLLVGVKTSGTFMPILIALAFIQTTLVVGLIIFLALIGSGLWIRSYLSRLNLLLVARVATVIIVVILLMAALAVTSYKLGLDQILTVTFFPTVIVAWTIERMSIIWEEEGGHEVLIQGSGSLLVAVLAYLAMSNRLVEHLTFNFPELSLSLLGVILLLGKYTGYRLSELYRFRDLASKK</sequence>
<dbReference type="HOGENOM" id="CLU_041549_0_0_6"/>
<dbReference type="AlphaFoldDB" id="Q1YR60"/>
<dbReference type="STRING" id="314287.GB2207_03889"/>
<organism evidence="4 5">
    <name type="scientific">gamma proteobacterium HTCC2207</name>
    <dbReference type="NCBI Taxonomy" id="314287"/>
    <lineage>
        <taxon>Bacteria</taxon>
        <taxon>Pseudomonadati</taxon>
        <taxon>Pseudomonadota</taxon>
        <taxon>Gammaproteobacteria</taxon>
        <taxon>Cellvibrionales</taxon>
        <taxon>Porticoccaceae</taxon>
        <taxon>SAR92 clade</taxon>
    </lineage>
</organism>
<reference evidence="4 5" key="1">
    <citation type="submission" date="2006-03" db="EMBL/GenBank/DDBJ databases">
        <authorList>
            <person name="Giovannoni S.J."/>
            <person name="Cho J.-C."/>
            <person name="Ferriera S."/>
            <person name="Johnson J."/>
            <person name="Kravitz S."/>
            <person name="Halpern A."/>
            <person name="Remington K."/>
            <person name="Beeson K."/>
            <person name="Tran B."/>
            <person name="Rogers Y.-H."/>
            <person name="Friedman R."/>
            <person name="Venter J.C."/>
        </authorList>
    </citation>
    <scope>NUCLEOTIDE SEQUENCE [LARGE SCALE GENOMIC DNA]</scope>
    <source>
        <strain evidence="4 5">HTCC2207</strain>
    </source>
</reference>
<proteinExistence type="predicted"/>
<comment type="caution">
    <text evidence="4">The sequence shown here is derived from an EMBL/GenBank/DDBJ whole genome shotgun (WGS) entry which is preliminary data.</text>
</comment>
<evidence type="ECO:0000259" key="2">
    <source>
        <dbReference type="Pfam" id="PF14400"/>
    </source>
</evidence>
<feature type="transmembrane region" description="Helical" evidence="1">
    <location>
        <begin position="384"/>
        <end position="407"/>
    </location>
</feature>